<reference evidence="2" key="1">
    <citation type="journal article" date="2021" name="Proc. Natl. Acad. Sci. U.S.A.">
        <title>Three genomes in the algal genus Volvox reveal the fate of a haploid sex-determining region after a transition to homothallism.</title>
        <authorList>
            <person name="Yamamoto K."/>
            <person name="Hamaji T."/>
            <person name="Kawai-Toyooka H."/>
            <person name="Matsuzaki R."/>
            <person name="Takahashi F."/>
            <person name="Nishimura Y."/>
            <person name="Kawachi M."/>
            <person name="Noguchi H."/>
            <person name="Minakuchi Y."/>
            <person name="Umen J.G."/>
            <person name="Toyoda A."/>
            <person name="Nozaki H."/>
        </authorList>
    </citation>
    <scope>NUCLEOTIDE SEQUENCE</scope>
    <source>
        <strain evidence="2">NIES-3786</strain>
    </source>
</reference>
<dbReference type="AlphaFoldDB" id="A0A8J4CY26"/>
<feature type="non-terminal residue" evidence="2">
    <location>
        <position position="1"/>
    </location>
</feature>
<keyword evidence="3" id="KW-1185">Reference proteome</keyword>
<feature type="region of interest" description="Disordered" evidence="1">
    <location>
        <begin position="129"/>
        <end position="155"/>
    </location>
</feature>
<feature type="non-terminal residue" evidence="2">
    <location>
        <position position="220"/>
    </location>
</feature>
<dbReference type="OrthoDB" id="552361at2759"/>
<proteinExistence type="predicted"/>
<accession>A0A8J4CY26</accession>
<sequence length="220" mass="23498">CNQTSQDRQIKTHSPFLHKRRPSAISPLQILPTQCNPCIPRRPPIHPLRALNPKPPHRTFGRARTELNSWRIVHVGRRACWGLPFPSVHLSFIPPPAAVDAHPNAGSGETGAASAGRQMVDLMAARHNEAQLKQQQKRRREQQMKDDGSWVDEPDVGGIAGLDEGYVKGLLEDLDIQDTSVGGSGGAGGRSTPSVFAFLVGGGGELLPGAPEPGAEAAAA</sequence>
<dbReference type="Proteomes" id="UP000747110">
    <property type="component" value="Unassembled WGS sequence"/>
</dbReference>
<evidence type="ECO:0000313" key="2">
    <source>
        <dbReference type="EMBL" id="GIL88790.1"/>
    </source>
</evidence>
<organism evidence="2 3">
    <name type="scientific">Volvox reticuliferus</name>
    <dbReference type="NCBI Taxonomy" id="1737510"/>
    <lineage>
        <taxon>Eukaryota</taxon>
        <taxon>Viridiplantae</taxon>
        <taxon>Chlorophyta</taxon>
        <taxon>core chlorophytes</taxon>
        <taxon>Chlorophyceae</taxon>
        <taxon>CS clade</taxon>
        <taxon>Chlamydomonadales</taxon>
        <taxon>Volvocaceae</taxon>
        <taxon>Volvox</taxon>
    </lineage>
</organism>
<comment type="caution">
    <text evidence="2">The sequence shown here is derived from an EMBL/GenBank/DDBJ whole genome shotgun (WGS) entry which is preliminary data.</text>
</comment>
<evidence type="ECO:0000256" key="1">
    <source>
        <dbReference type="SAM" id="MobiDB-lite"/>
    </source>
</evidence>
<dbReference type="EMBL" id="BNCP01000046">
    <property type="protein sequence ID" value="GIL88790.1"/>
    <property type="molecule type" value="Genomic_DNA"/>
</dbReference>
<gene>
    <name evidence="2" type="ORF">Vretifemale_16670</name>
</gene>
<evidence type="ECO:0000313" key="3">
    <source>
        <dbReference type="Proteomes" id="UP000747110"/>
    </source>
</evidence>
<name>A0A8J4CY26_9CHLO</name>
<protein>
    <submittedName>
        <fullName evidence="2">Uncharacterized protein</fullName>
    </submittedName>
</protein>